<dbReference type="Proteomes" id="UP000664169">
    <property type="component" value="Unassembled WGS sequence"/>
</dbReference>
<evidence type="ECO:0000313" key="2">
    <source>
        <dbReference type="EMBL" id="CAF9907165.1"/>
    </source>
</evidence>
<proteinExistence type="predicted"/>
<evidence type="ECO:0000313" key="3">
    <source>
        <dbReference type="Proteomes" id="UP000664169"/>
    </source>
</evidence>
<feature type="region of interest" description="Disordered" evidence="1">
    <location>
        <begin position="1"/>
        <end position="31"/>
    </location>
</feature>
<dbReference type="AlphaFoldDB" id="A0A8H3I4M1"/>
<evidence type="ECO:0000256" key="1">
    <source>
        <dbReference type="SAM" id="MobiDB-lite"/>
    </source>
</evidence>
<accession>A0A8H3I4M1</accession>
<comment type="caution">
    <text evidence="2">The sequence shown here is derived from an EMBL/GenBank/DDBJ whole genome shotgun (WGS) entry which is preliminary data.</text>
</comment>
<keyword evidence="3" id="KW-1185">Reference proteome</keyword>
<feature type="region of interest" description="Disordered" evidence="1">
    <location>
        <begin position="47"/>
        <end position="82"/>
    </location>
</feature>
<organism evidence="2 3">
    <name type="scientific">Gomphillus americanus</name>
    <dbReference type="NCBI Taxonomy" id="1940652"/>
    <lineage>
        <taxon>Eukaryota</taxon>
        <taxon>Fungi</taxon>
        <taxon>Dikarya</taxon>
        <taxon>Ascomycota</taxon>
        <taxon>Pezizomycotina</taxon>
        <taxon>Lecanoromycetes</taxon>
        <taxon>OSLEUM clade</taxon>
        <taxon>Ostropomycetidae</taxon>
        <taxon>Ostropales</taxon>
        <taxon>Graphidaceae</taxon>
        <taxon>Gomphilloideae</taxon>
        <taxon>Gomphillus</taxon>
    </lineage>
</organism>
<reference evidence="2" key="1">
    <citation type="submission" date="2021-03" db="EMBL/GenBank/DDBJ databases">
        <authorList>
            <person name="Tagirdzhanova G."/>
        </authorList>
    </citation>
    <scope>NUCLEOTIDE SEQUENCE</scope>
</reference>
<protein>
    <submittedName>
        <fullName evidence="2">Uncharacterized protein</fullName>
    </submittedName>
</protein>
<dbReference type="EMBL" id="CAJPDQ010000003">
    <property type="protein sequence ID" value="CAF9907165.1"/>
    <property type="molecule type" value="Genomic_DNA"/>
</dbReference>
<feature type="compositionally biased region" description="Basic and acidic residues" evidence="1">
    <location>
        <begin position="68"/>
        <end position="82"/>
    </location>
</feature>
<name>A0A8H3I4M1_9LECA</name>
<sequence length="82" mass="9077">MSASDSSKDNAPVSEADNIKHQIEDGSLGIHRMKDGEIVIEHMEEPQMDSKHGAINSTAFGPWPHGSDALKHRMEWGDKPKK</sequence>
<gene>
    <name evidence="2" type="ORF">GOMPHAMPRED_005036</name>
</gene>